<dbReference type="WormBase" id="Bm5406b">
    <property type="protein sequence ID" value="BM47348"/>
    <property type="gene ID" value="WBGene00225667"/>
    <property type="gene designation" value="Bma-psf-1"/>
</dbReference>
<sequence length="256" mass="28901">MNRDIESVIDDAIALISSLNSSPDSIPPYNVDAMKKCITNINKLYKKNADDLIILKSGSISENNRKQEVVITAQARQSCIEYIKRCCCTYLNERMLRIKHLRWKHGGHIPEKLKESMCEAELKWLQEYNSLLADFQSSLGENGVNLLLNMKPPHNLFVKVRAKQNIGSFELSDGTTVSLTENALHSLPVADCEMLIRQGMLELAKREAGKYAVPVKRGQFDATGRDTMYVDERRGEDRRQAKTDLLIGSGSIDRSI</sequence>
<dbReference type="GO" id="GO:1902983">
    <property type="term" value="P:DNA strand elongation involved in mitotic DNA replication"/>
    <property type="evidence" value="ECO:0007669"/>
    <property type="project" value="TreeGrafter"/>
</dbReference>
<evidence type="ECO:0000259" key="6">
    <source>
        <dbReference type="Pfam" id="PF05916"/>
    </source>
</evidence>
<dbReference type="PANTHER" id="PTHR12914:SF2">
    <property type="entry name" value="DNA REPLICATION COMPLEX GINS PROTEIN PSF1"/>
    <property type="match status" value="1"/>
</dbReference>
<feature type="domain" description="GINS subunit" evidence="6">
    <location>
        <begin position="73"/>
        <end position="139"/>
    </location>
</feature>
<dbReference type="InterPro" id="IPR005339">
    <property type="entry name" value="GINS_Psf1"/>
</dbReference>
<comment type="subcellular location">
    <subcellularLocation>
        <location evidence="1 5">Nucleus</location>
    </subcellularLocation>
</comment>
<comment type="function">
    <text evidence="5">Required for correct functioning of the GINS complex, a complex that plays an essential role in the initiation of DNA replication, and progression of DNA replication forks. GINS complex seems to bind preferentially to single-stranded DNA.</text>
</comment>
<dbReference type="PANTHER" id="PTHR12914">
    <property type="entry name" value="PARTNER OF SLD5"/>
    <property type="match status" value="1"/>
</dbReference>
<protein>
    <recommendedName>
        <fullName evidence="5">DNA replication complex GINS protein PSF1</fullName>
    </recommendedName>
</protein>
<dbReference type="Gene3D" id="1.20.58.1030">
    <property type="match status" value="1"/>
</dbReference>
<dbReference type="OMA" id="AMCHIRR"/>
<comment type="similarity">
    <text evidence="2 5">Belongs to the GINS1/PSF1 family.</text>
</comment>
<dbReference type="EMBL" id="LN855247">
    <property type="protein sequence ID" value="CDQ05944.1"/>
    <property type="molecule type" value="Genomic_DNA"/>
</dbReference>
<dbReference type="CDD" id="cd21696">
    <property type="entry name" value="GINS_B_Psf1"/>
    <property type="match status" value="1"/>
</dbReference>
<reference evidence="8" key="1">
    <citation type="journal article" date="2007" name="Science">
        <title>Draft genome of the filarial nematode parasite Brugia malayi.</title>
        <authorList>
            <person name="Ghedin E."/>
            <person name="Wang S."/>
            <person name="Spiro D."/>
            <person name="Caler E."/>
            <person name="Zhao Q."/>
            <person name="Crabtree J."/>
            <person name="Allen J.E."/>
            <person name="Delcher A.L."/>
            <person name="Guiliano D.B."/>
            <person name="Miranda-Saavedra D."/>
            <person name="Angiuoli S.V."/>
            <person name="Creasy T."/>
            <person name="Amedeo P."/>
            <person name="Haas B."/>
            <person name="El-Sayed N.M."/>
            <person name="Wortman J.R."/>
            <person name="Feldblyum T."/>
            <person name="Tallon L."/>
            <person name="Schatz M."/>
            <person name="Shumway M."/>
            <person name="Koo H."/>
            <person name="Salzberg S.L."/>
            <person name="Schobel S."/>
            <person name="Pertea M."/>
            <person name="Pop M."/>
            <person name="White O."/>
            <person name="Barton G.J."/>
            <person name="Carlow C.K."/>
            <person name="Crawford M.J."/>
            <person name="Daub J."/>
            <person name="Dimmic M.W."/>
            <person name="Estes C.F."/>
            <person name="Foster J.M."/>
            <person name="Ganatra M."/>
            <person name="Gregory W.F."/>
            <person name="Johnson N.M."/>
            <person name="Jin J."/>
            <person name="Komuniecki R."/>
            <person name="Korf I."/>
            <person name="Kumar S."/>
            <person name="Laney S."/>
            <person name="Li B.W."/>
            <person name="Li W."/>
            <person name="Lindblom T.H."/>
            <person name="Lustigman S."/>
            <person name="Ma D."/>
            <person name="Maina C.V."/>
            <person name="Martin D.M."/>
            <person name="McCarter J.P."/>
            <person name="McReynolds L."/>
            <person name="Mitreva M."/>
            <person name="Nutman T.B."/>
            <person name="Parkinson J."/>
            <person name="Peregrin-Alvarez J.M."/>
            <person name="Poole C."/>
            <person name="Ren Q."/>
            <person name="Saunders L."/>
            <person name="Sluder A.E."/>
            <person name="Smith K."/>
            <person name="Stanke M."/>
            <person name="Unnasch T.R."/>
            <person name="Ware J."/>
            <person name="Wei A.D."/>
            <person name="Weil G."/>
            <person name="Williams D.J."/>
            <person name="Zhang Y."/>
            <person name="Williams S.A."/>
            <person name="Fraser-Liggett C."/>
            <person name="Slatko B."/>
            <person name="Blaxter M.L."/>
            <person name="Scott A.L."/>
        </authorList>
    </citation>
    <scope>NUCLEOTIDE SEQUENCE</scope>
    <source>
        <strain evidence="8">FR3</strain>
    </source>
</reference>
<name>A0A1I9G8I2_BRUMA</name>
<evidence type="ECO:0000256" key="2">
    <source>
        <dbReference type="ARBA" id="ARBA00006677"/>
    </source>
</evidence>
<evidence type="ECO:0000256" key="3">
    <source>
        <dbReference type="ARBA" id="ARBA00022705"/>
    </source>
</evidence>
<gene>
    <name evidence="9" type="primary">bma-psf-1</name>
    <name evidence="8" type="synonym">Bma-psf-1</name>
    <name evidence="9" type="ORF">Bm5406</name>
    <name evidence="8" type="ORF">BM_Bm5406</name>
</gene>
<dbReference type="Pfam" id="PF05916">
    <property type="entry name" value="Sld5"/>
    <property type="match status" value="1"/>
</dbReference>
<dbReference type="Pfam" id="PF24997">
    <property type="entry name" value="PSF1_C"/>
    <property type="match status" value="1"/>
</dbReference>
<proteinExistence type="inferred from homology"/>
<dbReference type="InterPro" id="IPR036224">
    <property type="entry name" value="GINS_bundle-like_dom_sf"/>
</dbReference>
<evidence type="ECO:0000256" key="4">
    <source>
        <dbReference type="ARBA" id="ARBA00023242"/>
    </source>
</evidence>
<keyword evidence="3 5" id="KW-0235">DNA replication</keyword>
<organism evidence="8">
    <name type="scientific">Brugia malayi</name>
    <name type="common">Filarial nematode worm</name>
    <dbReference type="NCBI Taxonomy" id="6279"/>
    <lineage>
        <taxon>Eukaryota</taxon>
        <taxon>Metazoa</taxon>
        <taxon>Ecdysozoa</taxon>
        <taxon>Nematoda</taxon>
        <taxon>Chromadorea</taxon>
        <taxon>Rhabditida</taxon>
        <taxon>Spirurina</taxon>
        <taxon>Spiruromorpha</taxon>
        <taxon>Filarioidea</taxon>
        <taxon>Onchocercidae</taxon>
        <taxon>Brugia</taxon>
    </lineage>
</organism>
<dbReference type="AlphaFoldDB" id="A0A1I9G8I2"/>
<dbReference type="SUPFAM" id="SSF158573">
    <property type="entry name" value="GINS helical bundle-like"/>
    <property type="match status" value="1"/>
</dbReference>
<evidence type="ECO:0000256" key="1">
    <source>
        <dbReference type="ARBA" id="ARBA00004123"/>
    </source>
</evidence>
<evidence type="ECO:0000256" key="5">
    <source>
        <dbReference type="RuleBase" id="RU368085"/>
    </source>
</evidence>
<evidence type="ECO:0000313" key="9">
    <source>
        <dbReference type="WormBase" id="Bm5406b"/>
    </source>
</evidence>
<dbReference type="GO" id="GO:0000811">
    <property type="term" value="C:GINS complex"/>
    <property type="evidence" value="ECO:0007669"/>
    <property type="project" value="UniProtKB-UniRule"/>
</dbReference>
<accession>A0A1I9G8I2</accession>
<feature type="domain" description="DNA replication complex GINS protein PSF1 C-terminal" evidence="7">
    <location>
        <begin position="156"/>
        <end position="203"/>
    </location>
</feature>
<dbReference type="CDD" id="cd11710">
    <property type="entry name" value="GINS_A_psf1"/>
    <property type="match status" value="1"/>
</dbReference>
<dbReference type="InterPro" id="IPR056783">
    <property type="entry name" value="PSF1_C"/>
</dbReference>
<evidence type="ECO:0000259" key="7">
    <source>
        <dbReference type="Pfam" id="PF24997"/>
    </source>
</evidence>
<keyword evidence="4 5" id="KW-0539">Nucleus</keyword>
<evidence type="ECO:0000313" key="8">
    <source>
        <dbReference type="EMBL" id="CDQ05944.1"/>
    </source>
</evidence>
<dbReference type="InterPro" id="IPR021151">
    <property type="entry name" value="GINS_A"/>
</dbReference>
<comment type="subunit">
    <text evidence="5">Component of the GINS complex.</text>
</comment>
<reference evidence="8" key="2">
    <citation type="submission" date="2012-12" db="EMBL/GenBank/DDBJ databases">
        <authorList>
            <consortium name="WormBase Consortium"/>
            <person name="Ghedin E."/>
            <person name="Paulini M."/>
        </authorList>
    </citation>
    <scope>NUCLEOTIDE SEQUENCE</scope>
    <source>
        <strain evidence="8">FR3</strain>
    </source>
</reference>